<evidence type="ECO:0000256" key="12">
    <source>
        <dbReference type="ARBA" id="ARBA00023136"/>
    </source>
</evidence>
<evidence type="ECO:0000313" key="19">
    <source>
        <dbReference type="Proteomes" id="UP000593573"/>
    </source>
</evidence>
<feature type="region of interest" description="Disordered" evidence="14">
    <location>
        <begin position="781"/>
        <end position="818"/>
    </location>
</feature>
<feature type="region of interest" description="Disordered" evidence="14">
    <location>
        <begin position="642"/>
        <end position="671"/>
    </location>
</feature>
<dbReference type="EC" id="2.7.11.1" evidence="3"/>
<evidence type="ECO:0000256" key="3">
    <source>
        <dbReference type="ARBA" id="ARBA00012513"/>
    </source>
</evidence>
<dbReference type="Gene3D" id="1.20.1440.180">
    <property type="entry name" value="KEN domain"/>
    <property type="match status" value="1"/>
</dbReference>
<dbReference type="GO" id="GO:0006397">
    <property type="term" value="P:mRNA processing"/>
    <property type="evidence" value="ECO:0007669"/>
    <property type="project" value="InterPro"/>
</dbReference>
<comment type="subcellular location">
    <subcellularLocation>
        <location evidence="1">Endomembrane system</location>
        <topology evidence="1">Multi-pass membrane protein</topology>
    </subcellularLocation>
    <subcellularLocation>
        <location evidence="2">Membrane</location>
        <topology evidence="2">Single-pass type I membrane protein</topology>
    </subcellularLocation>
</comment>
<dbReference type="InterPro" id="IPR010513">
    <property type="entry name" value="KEN_dom"/>
</dbReference>
<feature type="transmembrane region" description="Helical" evidence="15">
    <location>
        <begin position="73"/>
        <end position="94"/>
    </location>
</feature>
<dbReference type="Gene3D" id="1.10.510.10">
    <property type="entry name" value="Transferase(Phosphotransferase) domain 1"/>
    <property type="match status" value="2"/>
</dbReference>
<dbReference type="AlphaFoldDB" id="A0A7J8TY83"/>
<evidence type="ECO:0000259" key="17">
    <source>
        <dbReference type="PROSITE" id="PS51392"/>
    </source>
</evidence>
<dbReference type="SMART" id="SM00220">
    <property type="entry name" value="S_TKc"/>
    <property type="match status" value="1"/>
</dbReference>
<dbReference type="Proteomes" id="UP000593573">
    <property type="component" value="Unassembled WGS sequence"/>
</dbReference>
<dbReference type="InterPro" id="IPR000719">
    <property type="entry name" value="Prot_kinase_dom"/>
</dbReference>
<evidence type="ECO:0000256" key="1">
    <source>
        <dbReference type="ARBA" id="ARBA00004127"/>
    </source>
</evidence>
<feature type="domain" description="Protein kinase" evidence="16">
    <location>
        <begin position="844"/>
        <end position="1148"/>
    </location>
</feature>
<dbReference type="GO" id="GO:0004674">
    <property type="term" value="F:protein serine/threonine kinase activity"/>
    <property type="evidence" value="ECO:0007669"/>
    <property type="project" value="UniProtKB-KW"/>
</dbReference>
<feature type="transmembrane region" description="Helical" evidence="15">
    <location>
        <begin position="43"/>
        <end position="61"/>
    </location>
</feature>
<dbReference type="EMBL" id="JABFAB010000003">
    <property type="protein sequence ID" value="MBA0643196.1"/>
    <property type="molecule type" value="Genomic_DNA"/>
</dbReference>
<dbReference type="Pfam" id="PF06479">
    <property type="entry name" value="Ribonuc_2-5A"/>
    <property type="match status" value="1"/>
</dbReference>
<dbReference type="SMART" id="SM00580">
    <property type="entry name" value="PUG"/>
    <property type="match status" value="1"/>
</dbReference>
<keyword evidence="8" id="KW-0547">Nucleotide-binding</keyword>
<dbReference type="GO" id="GO:0004521">
    <property type="term" value="F:RNA endonuclease activity"/>
    <property type="evidence" value="ECO:0007669"/>
    <property type="project" value="InterPro"/>
</dbReference>
<feature type="transmembrane region" description="Helical" evidence="15">
    <location>
        <begin position="382"/>
        <end position="403"/>
    </location>
</feature>
<dbReference type="Pfam" id="PF03547">
    <property type="entry name" value="Mem_trans"/>
    <property type="match status" value="1"/>
</dbReference>
<dbReference type="PROSITE" id="PS51392">
    <property type="entry name" value="KEN"/>
    <property type="match status" value="1"/>
</dbReference>
<feature type="transmembrane region" description="Helical" evidence="15">
    <location>
        <begin position="743"/>
        <end position="765"/>
    </location>
</feature>
<keyword evidence="4" id="KW-0723">Serine/threonine-protein kinase</keyword>
<dbReference type="OrthoDB" id="63989at2759"/>
<evidence type="ECO:0000313" key="18">
    <source>
        <dbReference type="EMBL" id="MBA0643196.1"/>
    </source>
</evidence>
<reference evidence="18 19" key="1">
    <citation type="journal article" date="2019" name="Genome Biol. Evol.">
        <title>Insights into the evolution of the New World diploid cottons (Gossypium, subgenus Houzingenia) based on genome sequencing.</title>
        <authorList>
            <person name="Grover C.E."/>
            <person name="Arick M.A. 2nd"/>
            <person name="Thrash A."/>
            <person name="Conover J.L."/>
            <person name="Sanders W.S."/>
            <person name="Peterson D.G."/>
            <person name="Frelichowski J.E."/>
            <person name="Scheffler J.A."/>
            <person name="Scheffler B.E."/>
            <person name="Wendel J.F."/>
        </authorList>
    </citation>
    <scope>NUCLEOTIDE SEQUENCE [LARGE SCALE GENOMIC DNA]</scope>
    <source>
        <strain evidence="18">57</strain>
        <tissue evidence="18">Leaf</tissue>
    </source>
</reference>
<evidence type="ECO:0000256" key="13">
    <source>
        <dbReference type="ARBA" id="ARBA00023294"/>
    </source>
</evidence>
<dbReference type="GO" id="GO:0009734">
    <property type="term" value="P:auxin-activated signaling pathway"/>
    <property type="evidence" value="ECO:0007669"/>
    <property type="project" value="UniProtKB-KW"/>
</dbReference>
<feature type="compositionally biased region" description="Basic residues" evidence="14">
    <location>
        <begin position="786"/>
        <end position="795"/>
    </location>
</feature>
<keyword evidence="11 15" id="KW-1133">Transmembrane helix</keyword>
<keyword evidence="9" id="KW-0418">Kinase</keyword>
<dbReference type="PROSITE" id="PS00108">
    <property type="entry name" value="PROTEIN_KINASE_ST"/>
    <property type="match status" value="1"/>
</dbReference>
<dbReference type="InterPro" id="IPR015943">
    <property type="entry name" value="WD40/YVTN_repeat-like_dom_sf"/>
</dbReference>
<dbReference type="GO" id="GO:0036498">
    <property type="term" value="P:IRE1-mediated unfolded protein response"/>
    <property type="evidence" value="ECO:0007669"/>
    <property type="project" value="TreeGrafter"/>
</dbReference>
<name>A0A7J8TY83_9ROSI</name>
<keyword evidence="10" id="KW-0067">ATP-binding</keyword>
<dbReference type="PROSITE" id="PS50011">
    <property type="entry name" value="PROTEIN_KINASE_DOM"/>
    <property type="match status" value="1"/>
</dbReference>
<gene>
    <name evidence="18" type="ORF">Goklo_027507</name>
</gene>
<evidence type="ECO:0000256" key="6">
    <source>
        <dbReference type="ARBA" id="ARBA00022692"/>
    </source>
</evidence>
<feature type="non-terminal residue" evidence="18">
    <location>
        <position position="1265"/>
    </location>
</feature>
<dbReference type="InterPro" id="IPR011047">
    <property type="entry name" value="Quinoprotein_ADH-like_sf"/>
</dbReference>
<keyword evidence="6 15" id="KW-0812">Transmembrane</keyword>
<dbReference type="SUPFAM" id="SSF56112">
    <property type="entry name" value="Protein kinase-like (PK-like)"/>
    <property type="match status" value="1"/>
</dbReference>
<keyword evidence="5" id="KW-0808">Transferase</keyword>
<dbReference type="InterPro" id="IPR011009">
    <property type="entry name" value="Kinase-like_dom_sf"/>
</dbReference>
<protein>
    <recommendedName>
        <fullName evidence="3">non-specific serine/threonine protein kinase</fullName>
        <ecNumber evidence="3">2.7.11.1</ecNumber>
    </recommendedName>
</protein>
<feature type="transmembrane region" description="Helical" evidence="15">
    <location>
        <begin position="106"/>
        <end position="127"/>
    </location>
</feature>
<feature type="region of interest" description="Disordered" evidence="14">
    <location>
        <begin position="529"/>
        <end position="553"/>
    </location>
</feature>
<evidence type="ECO:0000256" key="11">
    <source>
        <dbReference type="ARBA" id="ARBA00022989"/>
    </source>
</evidence>
<evidence type="ECO:0000256" key="2">
    <source>
        <dbReference type="ARBA" id="ARBA00004479"/>
    </source>
</evidence>
<dbReference type="InterPro" id="IPR045133">
    <property type="entry name" value="IRE1/2-like"/>
</dbReference>
<feature type="transmembrane region" description="Helical" evidence="15">
    <location>
        <begin position="147"/>
        <end position="168"/>
    </location>
</feature>
<dbReference type="PANTHER" id="PTHR13954">
    <property type="entry name" value="IRE1-RELATED"/>
    <property type="match status" value="1"/>
</dbReference>
<comment type="caution">
    <text evidence="18">The sequence shown here is derived from an EMBL/GenBank/DDBJ whole genome shotgun (WGS) entry which is preliminary data.</text>
</comment>
<feature type="region of interest" description="Disordered" evidence="14">
    <location>
        <begin position="701"/>
        <end position="721"/>
    </location>
</feature>
<dbReference type="Gene3D" id="2.130.10.10">
    <property type="entry name" value="YVTN repeat-like/Quinoprotein amine dehydrogenase"/>
    <property type="match status" value="1"/>
</dbReference>
<dbReference type="InterPro" id="IPR038357">
    <property type="entry name" value="KEN_sf"/>
</dbReference>
<feature type="transmembrane region" description="Helical" evidence="15">
    <location>
        <begin position="314"/>
        <end position="337"/>
    </location>
</feature>
<dbReference type="InterPro" id="IPR004776">
    <property type="entry name" value="Mem_transp_PIN-like"/>
</dbReference>
<evidence type="ECO:0000259" key="16">
    <source>
        <dbReference type="PROSITE" id="PS50011"/>
    </source>
</evidence>
<evidence type="ECO:0000256" key="7">
    <source>
        <dbReference type="ARBA" id="ARBA00022729"/>
    </source>
</evidence>
<keyword evidence="12 15" id="KW-0472">Membrane</keyword>
<evidence type="ECO:0000256" key="9">
    <source>
        <dbReference type="ARBA" id="ARBA00022777"/>
    </source>
</evidence>
<keyword evidence="13" id="KW-0927">Auxin signaling pathway</keyword>
<accession>A0A7J8TY83</accession>
<evidence type="ECO:0000256" key="8">
    <source>
        <dbReference type="ARBA" id="ARBA00022741"/>
    </source>
</evidence>
<evidence type="ECO:0000256" key="5">
    <source>
        <dbReference type="ARBA" id="ARBA00022679"/>
    </source>
</evidence>
<dbReference type="GO" id="GO:0055085">
    <property type="term" value="P:transmembrane transport"/>
    <property type="evidence" value="ECO:0007669"/>
    <property type="project" value="InterPro"/>
</dbReference>
<dbReference type="GO" id="GO:1990604">
    <property type="term" value="C:IRE1-TRAF2-ASK1 complex"/>
    <property type="evidence" value="ECO:0007669"/>
    <property type="project" value="TreeGrafter"/>
</dbReference>
<dbReference type="SUPFAM" id="SSF50998">
    <property type="entry name" value="Quinoprotein alcohol dehydrogenase-like"/>
    <property type="match status" value="1"/>
</dbReference>
<feature type="domain" description="KEN" evidence="17">
    <location>
        <begin position="1151"/>
        <end position="1265"/>
    </location>
</feature>
<dbReference type="Pfam" id="PF00069">
    <property type="entry name" value="Pkinase"/>
    <property type="match status" value="1"/>
</dbReference>
<dbReference type="CDD" id="cd10422">
    <property type="entry name" value="RNase_Ire1"/>
    <property type="match status" value="1"/>
</dbReference>
<proteinExistence type="predicted"/>
<evidence type="ECO:0000256" key="4">
    <source>
        <dbReference type="ARBA" id="ARBA00022527"/>
    </source>
</evidence>
<evidence type="ECO:0000256" key="10">
    <source>
        <dbReference type="ARBA" id="ARBA00022840"/>
    </source>
</evidence>
<dbReference type="InterPro" id="IPR008271">
    <property type="entry name" value="Ser/Thr_kinase_AS"/>
</dbReference>
<feature type="compositionally biased region" description="Polar residues" evidence="14">
    <location>
        <begin position="701"/>
        <end position="711"/>
    </location>
</feature>
<dbReference type="FunFam" id="3.30.200.20:FF:000077">
    <property type="entry name" value="Putative Serine/threonine-protein kinase/endoribonuclease IRE1"/>
    <property type="match status" value="1"/>
</dbReference>
<evidence type="ECO:0000256" key="15">
    <source>
        <dbReference type="SAM" id="Phobius"/>
    </source>
</evidence>
<sequence>MGFWTLFEVASMPILQVLIISLLGAFVATDYCKLLPVDIRRSLNRIVFVVFTPSLVFASLAKTVTLQDIISWWFMPVNIGLTFLVGIILGWIVVKILKPKPYLEGLIIATCSSGNLGNLLLIVVPAICNEDGSPFGDTNVCTRIGLSYASFSMALGGFYLWTITFHMIRASSLKLRDDEAAEDFSSKQPNENLDATPQSQLLKGESEEQVAIVVKAPQDTSPKAKGNAPLWRQVVGFLHQILEELMAPPTLGAIFGFTFGAIDWLRNLVIGAGAPLRVVQDSIKLLGDATIPCITLILGANLTQGLRSSTIKPMVIVGVVCVRYIILPVVGIFVVKAAGDLGFLPPDPLFRYVLMVQFTLPPAMNIGTMAQLFDVGQDECSVLFLWTYLAAALALTSWSTVFIEQETELAARTDGTIVLRTINSKRVIWSFVSGSPIYSSYQAPPTLDNGNEAASRPITAFFIDCGDDWELYAHATHSNKMKLPVTVEEFVKHMPHVSEEGAITVGSKRTTVYVVDAMTGKLLHVYRSPDSPSALEPDKEGTRLSDNGNGNKELLKSAASSTAQRQFHITRTDYTLQSFHPNSDKVSWSLMVSEIGAALLCQDVKFTVNSSYEFPEIGNDFGLPFPCQSKGIVIREHNTTEYTSTSHHDDPMPPLSSSNAPTSLAKLDSTSDDRHNRKMLLVAAPESKLRLPDKVDRLLNLSQDNDNETSVPQPPLENSDSRMFGVHDLRTPRADGKAIFAKYPVVFSFIFFIILVGFVINHVLLAKRLSALKDQPVANINVGSSNRKKSRRSRKINGSIEKKDQHSSSGSEDEFSPVGADNKKLLDLNKLVGSVDGRRIGKLIVLSKEIAKGSNGTIVLEGFYEGRAVAVKRLVQAHHDVALKEIQNLIVSDQHPNIVRWYGVEYDQDFVYLALERCTCSLDDLIQIYSDTPGNSVLSKDPATRAMVEHKIHLDLVKGAMQDLNLWKANGHPSPLFLKLMSPTSSSSSIVVSVHRDMVSGLAHLHDLGIIHRDIKPQNVLIIKEKTVCAKLSDMGISKRLLEDRSSLGHYATGCGSSGWQAPEQLLLGRQTRAIDLFSLGCVLFFCITRGKHPFGNHLERDINVVNNRVNLFLVEHIPEAVDLISCLLNPEPELRPSALEVLRHPLFWSCEMKLSFLQETSDRVELEDRKVDSDILKALESVAPTALGGKWNEKMEHAFIANIGYYRRYKYDSVRDLLRVMRNKSHHYRELPIEIQELVGSVPEGFYGYFASRFPRLFIEVYKV</sequence>
<organism evidence="18 19">
    <name type="scientific">Gossypium klotzschianum</name>
    <dbReference type="NCBI Taxonomy" id="34286"/>
    <lineage>
        <taxon>Eukaryota</taxon>
        <taxon>Viridiplantae</taxon>
        <taxon>Streptophyta</taxon>
        <taxon>Embryophyta</taxon>
        <taxon>Tracheophyta</taxon>
        <taxon>Spermatophyta</taxon>
        <taxon>Magnoliopsida</taxon>
        <taxon>eudicotyledons</taxon>
        <taxon>Gunneridae</taxon>
        <taxon>Pentapetalae</taxon>
        <taxon>rosids</taxon>
        <taxon>malvids</taxon>
        <taxon>Malvales</taxon>
        <taxon>Malvaceae</taxon>
        <taxon>Malvoideae</taxon>
        <taxon>Gossypium</taxon>
    </lineage>
</organism>
<keyword evidence="7" id="KW-0732">Signal</keyword>
<dbReference type="FunFam" id="1.10.510.10:FF:000463">
    <property type="entry name" value="Serine/threonine-protein kinase/endoribonuclease IRE1a"/>
    <property type="match status" value="1"/>
</dbReference>
<feature type="transmembrane region" description="Helical" evidence="15">
    <location>
        <begin position="12"/>
        <end position="31"/>
    </location>
</feature>
<evidence type="ECO:0000256" key="14">
    <source>
        <dbReference type="SAM" id="MobiDB-lite"/>
    </source>
</evidence>
<dbReference type="GO" id="GO:0051082">
    <property type="term" value="F:unfolded protein binding"/>
    <property type="evidence" value="ECO:0007669"/>
    <property type="project" value="TreeGrafter"/>
</dbReference>
<keyword evidence="19" id="KW-1185">Reference proteome</keyword>
<dbReference type="GO" id="GO:0005524">
    <property type="term" value="F:ATP binding"/>
    <property type="evidence" value="ECO:0007669"/>
    <property type="project" value="UniProtKB-KW"/>
</dbReference>
<dbReference type="PANTHER" id="PTHR13954:SF6">
    <property type="entry name" value="NON-SPECIFIC SERINE_THREONINE PROTEIN KINASE"/>
    <property type="match status" value="1"/>
</dbReference>